<dbReference type="GO" id="GO:0001508">
    <property type="term" value="P:action potential"/>
    <property type="evidence" value="ECO:0007669"/>
    <property type="project" value="TreeGrafter"/>
</dbReference>
<dbReference type="KEGG" id="pxv:FXF36_07980"/>
<dbReference type="GO" id="GO:0005249">
    <property type="term" value="F:voltage-gated potassium channel activity"/>
    <property type="evidence" value="ECO:0007669"/>
    <property type="project" value="InterPro"/>
</dbReference>
<feature type="transmembrane region" description="Helical" evidence="11">
    <location>
        <begin position="215"/>
        <end position="240"/>
    </location>
</feature>
<protein>
    <submittedName>
        <fullName evidence="13">Ion transporter</fullName>
    </submittedName>
</protein>
<keyword evidence="10" id="KW-0407">Ion channel</keyword>
<dbReference type="PANTHER" id="PTHR11537">
    <property type="entry name" value="VOLTAGE-GATED POTASSIUM CHANNEL"/>
    <property type="match status" value="1"/>
</dbReference>
<feature type="transmembrane region" description="Helical" evidence="11">
    <location>
        <begin position="154"/>
        <end position="175"/>
    </location>
</feature>
<keyword evidence="6" id="KW-0630">Potassium</keyword>
<dbReference type="SUPFAM" id="SSF81324">
    <property type="entry name" value="Voltage-gated potassium channels"/>
    <property type="match status" value="1"/>
</dbReference>
<organism evidence="13 14">
    <name type="scientific">Pseudobutyrivibrio xylanivorans</name>
    <dbReference type="NCBI Taxonomy" id="185007"/>
    <lineage>
        <taxon>Bacteria</taxon>
        <taxon>Bacillati</taxon>
        <taxon>Bacillota</taxon>
        <taxon>Clostridia</taxon>
        <taxon>Lachnospirales</taxon>
        <taxon>Lachnospiraceae</taxon>
        <taxon>Pseudobutyrivibrio</taxon>
    </lineage>
</organism>
<evidence type="ECO:0000256" key="5">
    <source>
        <dbReference type="ARBA" id="ARBA00022826"/>
    </source>
</evidence>
<keyword evidence="2" id="KW-0813">Transport</keyword>
<proteinExistence type="predicted"/>
<evidence type="ECO:0000256" key="10">
    <source>
        <dbReference type="ARBA" id="ARBA00023303"/>
    </source>
</evidence>
<keyword evidence="4 11" id="KW-0812">Transmembrane</keyword>
<feature type="transmembrane region" description="Helical" evidence="11">
    <location>
        <begin position="49"/>
        <end position="73"/>
    </location>
</feature>
<evidence type="ECO:0000256" key="11">
    <source>
        <dbReference type="SAM" id="Phobius"/>
    </source>
</evidence>
<evidence type="ECO:0000256" key="4">
    <source>
        <dbReference type="ARBA" id="ARBA00022692"/>
    </source>
</evidence>
<dbReference type="Proteomes" id="UP000327030">
    <property type="component" value="Chromosome 1"/>
</dbReference>
<evidence type="ECO:0000256" key="3">
    <source>
        <dbReference type="ARBA" id="ARBA00022538"/>
    </source>
</evidence>
<dbReference type="EMBL" id="CP043028">
    <property type="protein sequence ID" value="QFJ54793.1"/>
    <property type="molecule type" value="Genomic_DNA"/>
</dbReference>
<evidence type="ECO:0000313" key="13">
    <source>
        <dbReference type="EMBL" id="QFJ54793.1"/>
    </source>
</evidence>
<dbReference type="SUPFAM" id="SSF116726">
    <property type="entry name" value="TrkA C-terminal domain-like"/>
    <property type="match status" value="1"/>
</dbReference>
<dbReference type="Pfam" id="PF00520">
    <property type="entry name" value="Ion_trans"/>
    <property type="match status" value="1"/>
</dbReference>
<dbReference type="Gene3D" id="1.10.287.70">
    <property type="match status" value="1"/>
</dbReference>
<dbReference type="InterPro" id="IPR005821">
    <property type="entry name" value="Ion_trans_dom"/>
</dbReference>
<dbReference type="PRINTS" id="PR00169">
    <property type="entry name" value="KCHANNEL"/>
</dbReference>
<dbReference type="RefSeq" id="WP_151623255.1">
    <property type="nucleotide sequence ID" value="NZ_CP043028.1"/>
</dbReference>
<sequence>MKKLNKQEIFNIIQIGNKDDIPSHAFDIFITITICLNILVMVLQTYEQFSALFPFFDLVSLITIIIFCVEYGLRIWTADLLYPELPHGKAIKKFLLSYDGIVDLFTILPFFFLSGFVAFRILRIVRIFHLFRINGQYDSFAVIFSVLKEKRNQVLSSLVIVMILMLASSIGIYYAEHDAQPHAFKNAFSGIWWSVSTLLTVGYGDIYPITTPGRIMAICTGFLGVGVVAIPTGIISAGFVEHYSRMKLMTNFAKDEHIDMLTVHITEGHCWSGLKISEIGTPDHFFPAILMRDGESLIPIDSLELKNGDTVILAAEGYFLHSY</sequence>
<keyword evidence="7 11" id="KW-1133">Transmembrane helix</keyword>
<evidence type="ECO:0000256" key="1">
    <source>
        <dbReference type="ARBA" id="ARBA00004141"/>
    </source>
</evidence>
<name>A0A5P6VQ21_PSEXY</name>
<dbReference type="AlphaFoldDB" id="A0A5P6VQ21"/>
<dbReference type="PANTHER" id="PTHR11537:SF254">
    <property type="entry name" value="POTASSIUM VOLTAGE-GATED CHANNEL PROTEIN SHAB"/>
    <property type="match status" value="1"/>
</dbReference>
<feature type="transmembrane region" description="Helical" evidence="11">
    <location>
        <begin position="94"/>
        <end position="122"/>
    </location>
</feature>
<feature type="transmembrane region" description="Helical" evidence="11">
    <location>
        <begin position="21"/>
        <end position="43"/>
    </location>
</feature>
<dbReference type="GO" id="GO:0008076">
    <property type="term" value="C:voltage-gated potassium channel complex"/>
    <property type="evidence" value="ECO:0007669"/>
    <property type="project" value="InterPro"/>
</dbReference>
<dbReference type="InterPro" id="IPR036721">
    <property type="entry name" value="RCK_C_sf"/>
</dbReference>
<comment type="subcellular location">
    <subcellularLocation>
        <location evidence="1">Membrane</location>
        <topology evidence="1">Multi-pass membrane protein</topology>
    </subcellularLocation>
</comment>
<keyword evidence="3" id="KW-0633">Potassium transport</keyword>
<keyword evidence="9 11" id="KW-0472">Membrane</keyword>
<evidence type="ECO:0000256" key="6">
    <source>
        <dbReference type="ARBA" id="ARBA00022958"/>
    </source>
</evidence>
<feature type="transmembrane region" description="Helical" evidence="11">
    <location>
        <begin position="187"/>
        <end position="209"/>
    </location>
</feature>
<evidence type="ECO:0000256" key="9">
    <source>
        <dbReference type="ARBA" id="ARBA00023136"/>
    </source>
</evidence>
<evidence type="ECO:0000313" key="14">
    <source>
        <dbReference type="Proteomes" id="UP000327030"/>
    </source>
</evidence>
<evidence type="ECO:0000259" key="12">
    <source>
        <dbReference type="Pfam" id="PF00520"/>
    </source>
</evidence>
<evidence type="ECO:0000256" key="2">
    <source>
        <dbReference type="ARBA" id="ARBA00022448"/>
    </source>
</evidence>
<evidence type="ECO:0000256" key="8">
    <source>
        <dbReference type="ARBA" id="ARBA00023065"/>
    </source>
</evidence>
<reference evidence="14" key="1">
    <citation type="submission" date="2019-08" db="EMBL/GenBank/DDBJ databases">
        <title>Complete Genome Sequence of the Polysaccharide-Degrading Rumen Bacterium Pseudobutyrivibrio xylanivorans MA3014.</title>
        <authorList>
            <person name="Palevich N."/>
            <person name="Maclean P.H."/>
            <person name="Kelly W.J."/>
            <person name="Leahy S.C."/>
            <person name="Rakonjac J."/>
            <person name="Attwood G.T."/>
        </authorList>
    </citation>
    <scope>NUCLEOTIDE SEQUENCE [LARGE SCALE GENOMIC DNA]</scope>
    <source>
        <strain evidence="14">MA3014</strain>
    </source>
</reference>
<gene>
    <name evidence="13" type="ORF">FXF36_07980</name>
</gene>
<keyword evidence="8" id="KW-0406">Ion transport</keyword>
<dbReference type="OrthoDB" id="9810759at2"/>
<evidence type="ECO:0000256" key="7">
    <source>
        <dbReference type="ARBA" id="ARBA00022989"/>
    </source>
</evidence>
<keyword evidence="5" id="KW-0631">Potassium channel</keyword>
<feature type="domain" description="Ion transport" evidence="12">
    <location>
        <begin position="24"/>
        <end position="245"/>
    </location>
</feature>
<dbReference type="InterPro" id="IPR028325">
    <property type="entry name" value="VG_K_chnl"/>
</dbReference>
<accession>A0A5P6VQ21</accession>
<dbReference type="Gene3D" id="3.30.70.1450">
    <property type="entry name" value="Regulator of K+ conductance, C-terminal domain"/>
    <property type="match status" value="1"/>
</dbReference>